<feature type="transmembrane region" description="Helical" evidence="1">
    <location>
        <begin position="20"/>
        <end position="38"/>
    </location>
</feature>
<keyword evidence="1" id="KW-1133">Transmembrane helix</keyword>
<dbReference type="AlphaFoldDB" id="A0A845GG28"/>
<dbReference type="RefSeq" id="WP_161081608.1">
    <property type="nucleotide sequence ID" value="NZ_WWCX01000001.1"/>
</dbReference>
<dbReference type="EMBL" id="WWCX01000001">
    <property type="protein sequence ID" value="MYM92335.1"/>
    <property type="molecule type" value="Genomic_DNA"/>
</dbReference>
<gene>
    <name evidence="2" type="ORF">GTP90_00500</name>
</gene>
<feature type="transmembrane region" description="Helical" evidence="1">
    <location>
        <begin position="71"/>
        <end position="90"/>
    </location>
</feature>
<name>A0A845GG28_9BURK</name>
<evidence type="ECO:0000313" key="2">
    <source>
        <dbReference type="EMBL" id="MYM92335.1"/>
    </source>
</evidence>
<sequence length="91" mass="9057">MKIFGLKWSALDFAGVQTALFFGAVAGAIGLVLMHFLGGTARHIVAMASAGFVASLIALAGASFDKAGLKGLLICAASTGVVYVAVIGLTA</sequence>
<evidence type="ECO:0000313" key="3">
    <source>
        <dbReference type="Proteomes" id="UP000447355"/>
    </source>
</evidence>
<reference evidence="2" key="1">
    <citation type="submission" date="2019-12" db="EMBL/GenBank/DDBJ databases">
        <title>Novel species isolated from a subtropical stream in China.</title>
        <authorList>
            <person name="Lu H."/>
        </authorList>
    </citation>
    <scope>NUCLEOTIDE SEQUENCE [LARGE SCALE GENOMIC DNA]</scope>
    <source>
        <strain evidence="2">FT81W</strain>
    </source>
</reference>
<keyword evidence="1" id="KW-0472">Membrane</keyword>
<keyword evidence="1" id="KW-0812">Transmembrane</keyword>
<evidence type="ECO:0000256" key="1">
    <source>
        <dbReference type="SAM" id="Phobius"/>
    </source>
</evidence>
<proteinExistence type="predicted"/>
<protein>
    <submittedName>
        <fullName evidence="2">Uncharacterized protein</fullName>
    </submittedName>
</protein>
<accession>A0A845GG28</accession>
<dbReference type="Proteomes" id="UP000447355">
    <property type="component" value="Unassembled WGS sequence"/>
</dbReference>
<feature type="transmembrane region" description="Helical" evidence="1">
    <location>
        <begin position="44"/>
        <end position="64"/>
    </location>
</feature>
<organism evidence="2 3">
    <name type="scientific">Duganella vulcania</name>
    <dbReference type="NCBI Taxonomy" id="2692166"/>
    <lineage>
        <taxon>Bacteria</taxon>
        <taxon>Pseudomonadati</taxon>
        <taxon>Pseudomonadota</taxon>
        <taxon>Betaproteobacteria</taxon>
        <taxon>Burkholderiales</taxon>
        <taxon>Oxalobacteraceae</taxon>
        <taxon>Telluria group</taxon>
        <taxon>Duganella</taxon>
    </lineage>
</organism>
<comment type="caution">
    <text evidence="2">The sequence shown here is derived from an EMBL/GenBank/DDBJ whole genome shotgun (WGS) entry which is preliminary data.</text>
</comment>